<dbReference type="Proteomes" id="UP001501581">
    <property type="component" value="Unassembled WGS sequence"/>
</dbReference>
<sequence length="82" mass="8833">MRLALNLDGDAGSGAQLLQVVDQAAVAADDEREVHASQPHRAAGHCPATAARRWKGSRLRGPVEQDRARAVGRLPETHPVRH</sequence>
<evidence type="ECO:0000313" key="3">
    <source>
        <dbReference type="Proteomes" id="UP001501581"/>
    </source>
</evidence>
<name>A0ABP4EM18_9ACTN</name>
<feature type="compositionally biased region" description="Basic and acidic residues" evidence="1">
    <location>
        <begin position="61"/>
        <end position="82"/>
    </location>
</feature>
<proteinExistence type="predicted"/>
<comment type="caution">
    <text evidence="2">The sequence shown here is derived from an EMBL/GenBank/DDBJ whole genome shotgun (WGS) entry which is preliminary data.</text>
</comment>
<organism evidence="2 3">
    <name type="scientific">Nocardioides dubius</name>
    <dbReference type="NCBI Taxonomy" id="317019"/>
    <lineage>
        <taxon>Bacteria</taxon>
        <taxon>Bacillati</taxon>
        <taxon>Actinomycetota</taxon>
        <taxon>Actinomycetes</taxon>
        <taxon>Propionibacteriales</taxon>
        <taxon>Nocardioidaceae</taxon>
        <taxon>Nocardioides</taxon>
    </lineage>
</organism>
<reference evidence="3" key="1">
    <citation type="journal article" date="2019" name="Int. J. Syst. Evol. Microbiol.">
        <title>The Global Catalogue of Microorganisms (GCM) 10K type strain sequencing project: providing services to taxonomists for standard genome sequencing and annotation.</title>
        <authorList>
            <consortium name="The Broad Institute Genomics Platform"/>
            <consortium name="The Broad Institute Genome Sequencing Center for Infectious Disease"/>
            <person name="Wu L."/>
            <person name="Ma J."/>
        </authorList>
    </citation>
    <scope>NUCLEOTIDE SEQUENCE [LARGE SCALE GENOMIC DNA]</scope>
    <source>
        <strain evidence="3">JCM 13008</strain>
    </source>
</reference>
<protein>
    <submittedName>
        <fullName evidence="2">Uncharacterized protein</fullName>
    </submittedName>
</protein>
<keyword evidence="3" id="KW-1185">Reference proteome</keyword>
<gene>
    <name evidence="2" type="ORF">GCM10009668_34130</name>
</gene>
<evidence type="ECO:0000256" key="1">
    <source>
        <dbReference type="SAM" id="MobiDB-lite"/>
    </source>
</evidence>
<dbReference type="EMBL" id="BAAALG010000013">
    <property type="protein sequence ID" value="GAA1110603.1"/>
    <property type="molecule type" value="Genomic_DNA"/>
</dbReference>
<evidence type="ECO:0000313" key="2">
    <source>
        <dbReference type="EMBL" id="GAA1110603.1"/>
    </source>
</evidence>
<accession>A0ABP4EM18</accession>
<feature type="region of interest" description="Disordered" evidence="1">
    <location>
        <begin position="53"/>
        <end position="82"/>
    </location>
</feature>